<evidence type="ECO:0000313" key="3">
    <source>
        <dbReference type="Proteomes" id="UP000009072"/>
    </source>
</evidence>
<proteinExistence type="predicted"/>
<keyword evidence="3" id="KW-1185">Reference proteome</keyword>
<protein>
    <recommendedName>
        <fullName evidence="4">RDD domain-containing protein</fullName>
    </recommendedName>
</protein>
<sequence length="253" mass="29906">MSKNSEEFWINLYNMKQKNRVVGFWYRLFIILMDLIVALSLPIGFSVLVIKPNNTIDNLGYYLWSFSIIIWFFLYWVIIPFLFRGFTLFRWIFRTKLALKNNEESKLNLIWFIAILKNQTFTSLSWIVIVFLSMTLINPELAFRIASSTPGNNLVSNQNNQTQKLIDQALIAIPSTFSTFLVFLNFFIIITSGIRKDSLTIVEVFSKTKLIYLNKFEEKPNFKIENEKLIPVSYIKNKIIFINKNEEDIYEKK</sequence>
<gene>
    <name evidence="2" type="ordered locus">MMOB4920</name>
</gene>
<dbReference type="Proteomes" id="UP000009072">
    <property type="component" value="Chromosome"/>
</dbReference>
<dbReference type="STRING" id="267748.MMOB4920"/>
<name>Q6KHF2_MYCM1</name>
<keyword evidence="1" id="KW-0472">Membrane</keyword>
<evidence type="ECO:0000256" key="1">
    <source>
        <dbReference type="SAM" id="Phobius"/>
    </source>
</evidence>
<evidence type="ECO:0008006" key="4">
    <source>
        <dbReference type="Google" id="ProtNLM"/>
    </source>
</evidence>
<feature type="transmembrane region" description="Helical" evidence="1">
    <location>
        <begin position="24"/>
        <end position="50"/>
    </location>
</feature>
<dbReference type="KEGG" id="mmo:MMOB4920"/>
<feature type="transmembrane region" description="Helical" evidence="1">
    <location>
        <begin position="62"/>
        <end position="86"/>
    </location>
</feature>
<evidence type="ECO:0000313" key="2">
    <source>
        <dbReference type="EMBL" id="AAT27978.1"/>
    </source>
</evidence>
<keyword evidence="1" id="KW-0812">Transmembrane</keyword>
<accession>Q6KHF2</accession>
<dbReference type="HOGENOM" id="CLU_1244178_0_0_14"/>
<keyword evidence="1" id="KW-1133">Transmembrane helix</keyword>
<dbReference type="EMBL" id="AE017308">
    <property type="protein sequence ID" value="AAT27978.1"/>
    <property type="molecule type" value="Genomic_DNA"/>
</dbReference>
<feature type="transmembrane region" description="Helical" evidence="1">
    <location>
        <begin position="107"/>
        <end position="132"/>
    </location>
</feature>
<organism evidence="2 3">
    <name type="scientific">Mycoplasma mobile (strain ATCC 43663 / 163K / NCTC 11711)</name>
    <name type="common">Mesomycoplasma mobile</name>
    <dbReference type="NCBI Taxonomy" id="267748"/>
    <lineage>
        <taxon>Bacteria</taxon>
        <taxon>Bacillati</taxon>
        <taxon>Mycoplasmatota</taxon>
        <taxon>Mycoplasmoidales</taxon>
        <taxon>Metamycoplasmataceae</taxon>
        <taxon>Mesomycoplasma</taxon>
    </lineage>
</organism>
<reference evidence="2 3" key="1">
    <citation type="journal article" date="2004" name="Genome Res.">
        <title>The complete genome and proteome of Mycoplasma mobile.</title>
        <authorList>
            <person name="Jaffe J.D."/>
            <person name="Stange-Thomann N."/>
            <person name="Smith C."/>
            <person name="DeCaprio D."/>
            <person name="Fisher S."/>
            <person name="Butler J."/>
            <person name="Calvo S."/>
            <person name="Elkins T."/>
            <person name="FitzGerald M.G."/>
            <person name="Hafez N."/>
            <person name="Kodira C.D."/>
            <person name="Major J."/>
            <person name="Wang S."/>
            <person name="Wilkinson J."/>
            <person name="Nicol R."/>
            <person name="Nusbaum C."/>
            <person name="Birren B."/>
            <person name="Berg H.C."/>
            <person name="Church G.M."/>
        </authorList>
    </citation>
    <scope>NUCLEOTIDE SEQUENCE [LARGE SCALE GENOMIC DNA]</scope>
    <source>
        <strain evidence="3">ATCC 43663 / 163K / NCTC 11711</strain>
    </source>
</reference>
<dbReference type="AlphaFoldDB" id="Q6KHF2"/>
<feature type="transmembrane region" description="Helical" evidence="1">
    <location>
        <begin position="169"/>
        <end position="190"/>
    </location>
</feature>